<dbReference type="InterPro" id="IPR051718">
    <property type="entry name" value="ARF_GTPase-activating"/>
</dbReference>
<dbReference type="Proteomes" id="UP000772434">
    <property type="component" value="Unassembled WGS sequence"/>
</dbReference>
<dbReference type="GO" id="GO:0005737">
    <property type="term" value="C:cytoplasm"/>
    <property type="evidence" value="ECO:0007669"/>
    <property type="project" value="TreeGrafter"/>
</dbReference>
<feature type="region of interest" description="Disordered" evidence="6">
    <location>
        <begin position="138"/>
        <end position="250"/>
    </location>
</feature>
<dbReference type="SMART" id="SM00105">
    <property type="entry name" value="ArfGap"/>
    <property type="match status" value="1"/>
</dbReference>
<keyword evidence="2" id="KW-0479">Metal-binding</keyword>
<dbReference type="InterPro" id="IPR038508">
    <property type="entry name" value="ArfGAP_dom_sf"/>
</dbReference>
<feature type="region of interest" description="Disordered" evidence="6">
    <location>
        <begin position="405"/>
        <end position="434"/>
    </location>
</feature>
<comment type="caution">
    <text evidence="8">The sequence shown here is derived from an EMBL/GenBank/DDBJ whole genome shotgun (WGS) entry which is preliminary data.</text>
</comment>
<evidence type="ECO:0000259" key="7">
    <source>
        <dbReference type="PROSITE" id="PS50115"/>
    </source>
</evidence>
<keyword evidence="1" id="KW-0343">GTPase activation</keyword>
<keyword evidence="3 5" id="KW-0863">Zinc-finger</keyword>
<dbReference type="Pfam" id="PF01412">
    <property type="entry name" value="ArfGap"/>
    <property type="match status" value="1"/>
</dbReference>
<dbReference type="GO" id="GO:0005096">
    <property type="term" value="F:GTPase activator activity"/>
    <property type="evidence" value="ECO:0007669"/>
    <property type="project" value="UniProtKB-KW"/>
</dbReference>
<dbReference type="InterPro" id="IPR037278">
    <property type="entry name" value="ARFGAP/RecO"/>
</dbReference>
<evidence type="ECO:0000256" key="5">
    <source>
        <dbReference type="PROSITE-ProRule" id="PRU00288"/>
    </source>
</evidence>
<dbReference type="PANTHER" id="PTHR45705">
    <property type="entry name" value="FI20236P1"/>
    <property type="match status" value="1"/>
</dbReference>
<evidence type="ECO:0000313" key="9">
    <source>
        <dbReference type="Proteomes" id="UP000772434"/>
    </source>
</evidence>
<name>A0A9P5QAN0_9AGAR</name>
<feature type="domain" description="Arf-GAP" evidence="7">
    <location>
        <begin position="12"/>
        <end position="127"/>
    </location>
</feature>
<dbReference type="OrthoDB" id="10266696at2759"/>
<organism evidence="8 9">
    <name type="scientific">Rhodocollybia butyracea</name>
    <dbReference type="NCBI Taxonomy" id="206335"/>
    <lineage>
        <taxon>Eukaryota</taxon>
        <taxon>Fungi</taxon>
        <taxon>Dikarya</taxon>
        <taxon>Basidiomycota</taxon>
        <taxon>Agaricomycotina</taxon>
        <taxon>Agaricomycetes</taxon>
        <taxon>Agaricomycetidae</taxon>
        <taxon>Agaricales</taxon>
        <taxon>Marasmiineae</taxon>
        <taxon>Omphalotaceae</taxon>
        <taxon>Rhodocollybia</taxon>
    </lineage>
</organism>
<accession>A0A9P5QAN0</accession>
<dbReference type="PRINTS" id="PR00405">
    <property type="entry name" value="REVINTRACTNG"/>
</dbReference>
<gene>
    <name evidence="8" type="ORF">BDP27DRAFT_15384</name>
</gene>
<feature type="compositionally biased region" description="Low complexity" evidence="6">
    <location>
        <begin position="183"/>
        <end position="202"/>
    </location>
</feature>
<keyword evidence="4" id="KW-0862">Zinc</keyword>
<dbReference type="PROSITE" id="PS50115">
    <property type="entry name" value="ARFGAP"/>
    <property type="match status" value="1"/>
</dbReference>
<reference evidence="8" key="1">
    <citation type="submission" date="2020-11" db="EMBL/GenBank/DDBJ databases">
        <authorList>
            <consortium name="DOE Joint Genome Institute"/>
            <person name="Ahrendt S."/>
            <person name="Riley R."/>
            <person name="Andreopoulos W."/>
            <person name="Labutti K."/>
            <person name="Pangilinan J."/>
            <person name="Ruiz-Duenas F.J."/>
            <person name="Barrasa J.M."/>
            <person name="Sanchez-Garcia M."/>
            <person name="Camarero S."/>
            <person name="Miyauchi S."/>
            <person name="Serrano A."/>
            <person name="Linde D."/>
            <person name="Babiker R."/>
            <person name="Drula E."/>
            <person name="Ayuso-Fernandez I."/>
            <person name="Pacheco R."/>
            <person name="Padilla G."/>
            <person name="Ferreira P."/>
            <person name="Barriuso J."/>
            <person name="Kellner H."/>
            <person name="Castanera R."/>
            <person name="Alfaro M."/>
            <person name="Ramirez L."/>
            <person name="Pisabarro A.G."/>
            <person name="Kuo A."/>
            <person name="Tritt A."/>
            <person name="Lipzen A."/>
            <person name="He G."/>
            <person name="Yan M."/>
            <person name="Ng V."/>
            <person name="Cullen D."/>
            <person name="Martin F."/>
            <person name="Rosso M.-N."/>
            <person name="Henrissat B."/>
            <person name="Hibbett D."/>
            <person name="Martinez A.T."/>
            <person name="Grigoriev I.V."/>
        </authorList>
    </citation>
    <scope>NUCLEOTIDE SEQUENCE</scope>
    <source>
        <strain evidence="8">AH 40177</strain>
    </source>
</reference>
<dbReference type="SUPFAM" id="SSF57863">
    <property type="entry name" value="ArfGap/RecO-like zinc finger"/>
    <property type="match status" value="1"/>
</dbReference>
<feature type="compositionally biased region" description="Low complexity" evidence="6">
    <location>
        <begin position="417"/>
        <end position="427"/>
    </location>
</feature>
<dbReference type="Gene3D" id="1.10.220.150">
    <property type="entry name" value="Arf GTPase activating protein"/>
    <property type="match status" value="1"/>
</dbReference>
<dbReference type="EMBL" id="JADNRY010000001">
    <property type="protein sequence ID" value="KAF9078536.1"/>
    <property type="molecule type" value="Genomic_DNA"/>
</dbReference>
<evidence type="ECO:0000256" key="4">
    <source>
        <dbReference type="ARBA" id="ARBA00022833"/>
    </source>
</evidence>
<evidence type="ECO:0000256" key="3">
    <source>
        <dbReference type="ARBA" id="ARBA00022771"/>
    </source>
</evidence>
<sequence length="507" mass="54742">MSTNKITNERNQKMLLDLATQPGNDVCADCKARVPRWASHNLGIFICVNCASIHRKIGTHITKVKSLTMDSWTREQVERMKEMGNHNSNAIYNPNELRHPPPPMLTEDERDSELEKYIRAKYEYKKFFDRSALVASKLGPSRSTASITPSSKISERSPTIPTPPVSARPSTAALPPSRSMPMTQPRSVSQPVPSLLPSTQSQATFPSAQSQARFPSAQYQATSQQSPPQPKPQSSQLLSSGTGPGVWDDLVSLQAPSASSSLPLQYTSPSSAGLAPTNPYSSMTGINGSGMSANGIGYNMTSMGMRPGPNGLSINPGPDMGMNFGMNSTFSAGMSSATNPFQQPQFSAGMNPFAQHQQPMSAAFPSSSMPFSAVPTGLSTPFMAQQSPYQSQASPMIPQMQMQMQSPTPMYSPAPQNPMQQQQQFGGMQQGGHSLQPMMSTTPRLPMSATPQMQGQQFMSSPSPQLQTGMGMGMNGQTMQQTQMLSAGWGQQPQPAMYGQNHQWGGM</sequence>
<dbReference type="GO" id="GO:0008270">
    <property type="term" value="F:zinc ion binding"/>
    <property type="evidence" value="ECO:0007669"/>
    <property type="project" value="UniProtKB-KW"/>
</dbReference>
<evidence type="ECO:0000256" key="1">
    <source>
        <dbReference type="ARBA" id="ARBA00022468"/>
    </source>
</evidence>
<feature type="compositionally biased region" description="Polar residues" evidence="6">
    <location>
        <begin position="141"/>
        <end position="159"/>
    </location>
</feature>
<keyword evidence="9" id="KW-1185">Reference proteome</keyword>
<dbReference type="CDD" id="cd08204">
    <property type="entry name" value="ArfGap"/>
    <property type="match status" value="1"/>
</dbReference>
<dbReference type="AlphaFoldDB" id="A0A9P5QAN0"/>
<evidence type="ECO:0000313" key="8">
    <source>
        <dbReference type="EMBL" id="KAF9078536.1"/>
    </source>
</evidence>
<proteinExistence type="predicted"/>
<dbReference type="InterPro" id="IPR001164">
    <property type="entry name" value="ArfGAP_dom"/>
</dbReference>
<evidence type="ECO:0000256" key="2">
    <source>
        <dbReference type="ARBA" id="ARBA00022723"/>
    </source>
</evidence>
<dbReference type="FunFam" id="1.10.220.150:FF:000009">
    <property type="entry name" value="stromal membrane-associated protein 1 isoform X1"/>
    <property type="match status" value="1"/>
</dbReference>
<dbReference type="PANTHER" id="PTHR45705:SF1">
    <property type="entry name" value="FI20236P1"/>
    <property type="match status" value="1"/>
</dbReference>
<evidence type="ECO:0000256" key="6">
    <source>
        <dbReference type="SAM" id="MobiDB-lite"/>
    </source>
</evidence>
<feature type="compositionally biased region" description="Low complexity" evidence="6">
    <location>
        <begin position="215"/>
        <end position="240"/>
    </location>
</feature>
<protein>
    <recommendedName>
        <fullName evidence="7">Arf-GAP domain-containing protein</fullName>
    </recommendedName>
</protein>
<feature type="compositionally biased region" description="Polar residues" evidence="6">
    <location>
        <begin position="203"/>
        <end position="213"/>
    </location>
</feature>